<organism evidence="1 2">
    <name type="scientific">Taxus chinensis</name>
    <name type="common">Chinese yew</name>
    <name type="synonym">Taxus wallichiana var. chinensis</name>
    <dbReference type="NCBI Taxonomy" id="29808"/>
    <lineage>
        <taxon>Eukaryota</taxon>
        <taxon>Viridiplantae</taxon>
        <taxon>Streptophyta</taxon>
        <taxon>Embryophyta</taxon>
        <taxon>Tracheophyta</taxon>
        <taxon>Spermatophyta</taxon>
        <taxon>Pinopsida</taxon>
        <taxon>Pinidae</taxon>
        <taxon>Conifers II</taxon>
        <taxon>Cupressales</taxon>
        <taxon>Taxaceae</taxon>
        <taxon>Taxus</taxon>
    </lineage>
</organism>
<evidence type="ECO:0000313" key="2">
    <source>
        <dbReference type="Proteomes" id="UP000824469"/>
    </source>
</evidence>
<keyword evidence="2" id="KW-1185">Reference proteome</keyword>
<evidence type="ECO:0000313" key="1">
    <source>
        <dbReference type="EMBL" id="KAH9296386.1"/>
    </source>
</evidence>
<dbReference type="EMBL" id="JAHRHJ020000011">
    <property type="protein sequence ID" value="KAH9296386.1"/>
    <property type="molecule type" value="Genomic_DNA"/>
</dbReference>
<gene>
    <name evidence="1" type="ORF">KI387_039974</name>
</gene>
<protein>
    <submittedName>
        <fullName evidence="1">Uncharacterized protein</fullName>
    </submittedName>
</protein>
<name>A0AA38CBM7_TAXCH</name>
<dbReference type="Proteomes" id="UP000824469">
    <property type="component" value="Unassembled WGS sequence"/>
</dbReference>
<proteinExistence type="predicted"/>
<accession>A0AA38CBM7</accession>
<feature type="non-terminal residue" evidence="1">
    <location>
        <position position="182"/>
    </location>
</feature>
<sequence>MQQKEDEPLEDYLEWFMFCVQKSKHTTDIPPDSLKLLFLKGLSDEDMDALDLIGAGDISKASFEEICDACKNYSRATMKRVRNVRSRGGLSTKTMGDISKSEIVSMFKNMKQEIVNDMANQLDALHAKKKKEDAEATLIEYYHSCRRKKSDCRCRELANISQEREASPDFKMLETEDGKVFY</sequence>
<reference evidence="1 2" key="1">
    <citation type="journal article" date="2021" name="Nat. Plants">
        <title>The Taxus genome provides insights into paclitaxel biosynthesis.</title>
        <authorList>
            <person name="Xiong X."/>
            <person name="Gou J."/>
            <person name="Liao Q."/>
            <person name="Li Y."/>
            <person name="Zhou Q."/>
            <person name="Bi G."/>
            <person name="Li C."/>
            <person name="Du R."/>
            <person name="Wang X."/>
            <person name="Sun T."/>
            <person name="Guo L."/>
            <person name="Liang H."/>
            <person name="Lu P."/>
            <person name="Wu Y."/>
            <person name="Zhang Z."/>
            <person name="Ro D.K."/>
            <person name="Shang Y."/>
            <person name="Huang S."/>
            <person name="Yan J."/>
        </authorList>
    </citation>
    <scope>NUCLEOTIDE SEQUENCE [LARGE SCALE GENOMIC DNA]</scope>
    <source>
        <strain evidence="1">Ta-2019</strain>
    </source>
</reference>
<comment type="caution">
    <text evidence="1">The sequence shown here is derived from an EMBL/GenBank/DDBJ whole genome shotgun (WGS) entry which is preliminary data.</text>
</comment>
<dbReference type="AlphaFoldDB" id="A0AA38CBM7"/>